<gene>
    <name evidence="1" type="ORF">O181_073521</name>
</gene>
<evidence type="ECO:0000313" key="1">
    <source>
        <dbReference type="EMBL" id="MBW0533806.1"/>
    </source>
</evidence>
<keyword evidence="2" id="KW-1185">Reference proteome</keyword>
<comment type="caution">
    <text evidence="1">The sequence shown here is derived from an EMBL/GenBank/DDBJ whole genome shotgun (WGS) entry which is preliminary data.</text>
</comment>
<evidence type="ECO:0000313" key="2">
    <source>
        <dbReference type="Proteomes" id="UP000765509"/>
    </source>
</evidence>
<dbReference type="Proteomes" id="UP000765509">
    <property type="component" value="Unassembled WGS sequence"/>
</dbReference>
<reference evidence="1" key="1">
    <citation type="submission" date="2021-03" db="EMBL/GenBank/DDBJ databases">
        <title>Draft genome sequence of rust myrtle Austropuccinia psidii MF-1, a brazilian biotype.</title>
        <authorList>
            <person name="Quecine M.C."/>
            <person name="Pachon D.M.R."/>
            <person name="Bonatelli M.L."/>
            <person name="Correr F.H."/>
            <person name="Franceschini L.M."/>
            <person name="Leite T.F."/>
            <person name="Margarido G.R.A."/>
            <person name="Almeida C.A."/>
            <person name="Ferrarezi J.A."/>
            <person name="Labate C.A."/>
        </authorList>
    </citation>
    <scope>NUCLEOTIDE SEQUENCE</scope>
    <source>
        <strain evidence="1">MF-1</strain>
    </source>
</reference>
<organism evidence="1 2">
    <name type="scientific">Austropuccinia psidii MF-1</name>
    <dbReference type="NCBI Taxonomy" id="1389203"/>
    <lineage>
        <taxon>Eukaryota</taxon>
        <taxon>Fungi</taxon>
        <taxon>Dikarya</taxon>
        <taxon>Basidiomycota</taxon>
        <taxon>Pucciniomycotina</taxon>
        <taxon>Pucciniomycetes</taxon>
        <taxon>Pucciniales</taxon>
        <taxon>Sphaerophragmiaceae</taxon>
        <taxon>Austropuccinia</taxon>
    </lineage>
</organism>
<protein>
    <submittedName>
        <fullName evidence="1">Uncharacterized protein</fullName>
    </submittedName>
</protein>
<name>A0A9Q3F4S5_9BASI</name>
<sequence length="114" mass="12902">MFSDQIETSIIPCVRPSAIKGHFQQESFLSEATQNNTHIKTHENDSRPYTPSQALTPGLRMVNKPSYLEAHSPAMLIQTPKIATHPVPTLTSESIPQKRSEFFHLFCRFLPVIL</sequence>
<dbReference type="EMBL" id="AVOT02038863">
    <property type="protein sequence ID" value="MBW0533806.1"/>
    <property type="molecule type" value="Genomic_DNA"/>
</dbReference>
<accession>A0A9Q3F4S5</accession>
<proteinExistence type="predicted"/>
<dbReference type="AlphaFoldDB" id="A0A9Q3F4S5"/>